<reference evidence="1" key="1">
    <citation type="submission" date="2018-05" db="EMBL/GenBank/DDBJ databases">
        <authorList>
            <person name="Lanie J.A."/>
            <person name="Ng W.-L."/>
            <person name="Kazmierczak K.M."/>
            <person name="Andrzejewski T.M."/>
            <person name="Davidsen T.M."/>
            <person name="Wayne K.J."/>
            <person name="Tettelin H."/>
            <person name="Glass J.I."/>
            <person name="Rusch D."/>
            <person name="Podicherti R."/>
            <person name="Tsui H.-C.T."/>
            <person name="Winkler M.E."/>
        </authorList>
    </citation>
    <scope>NUCLEOTIDE SEQUENCE</scope>
</reference>
<accession>A0A383CRQ0</accession>
<sequence length="41" mass="4617">MRSDQQEFGNKAQHEYGVARNLVSQAITKVKYAAQYAAQES</sequence>
<evidence type="ECO:0000313" key="1">
    <source>
        <dbReference type="EMBL" id="SVE34882.1"/>
    </source>
</evidence>
<feature type="non-terminal residue" evidence="1">
    <location>
        <position position="41"/>
    </location>
</feature>
<dbReference type="EMBL" id="UINC01211116">
    <property type="protein sequence ID" value="SVE34882.1"/>
    <property type="molecule type" value="Genomic_DNA"/>
</dbReference>
<protein>
    <submittedName>
        <fullName evidence="1">Uncharacterized protein</fullName>
    </submittedName>
</protein>
<organism evidence="1">
    <name type="scientific">marine metagenome</name>
    <dbReference type="NCBI Taxonomy" id="408172"/>
    <lineage>
        <taxon>unclassified sequences</taxon>
        <taxon>metagenomes</taxon>
        <taxon>ecological metagenomes</taxon>
    </lineage>
</organism>
<proteinExistence type="predicted"/>
<gene>
    <name evidence="1" type="ORF">METZ01_LOCUS487736</name>
</gene>
<name>A0A383CRQ0_9ZZZZ</name>
<dbReference type="AlphaFoldDB" id="A0A383CRQ0"/>